<protein>
    <recommendedName>
        <fullName evidence="4">Type I restriction modification DNA specificity domain-containing protein</fullName>
    </recommendedName>
</protein>
<dbReference type="Proteomes" id="UP000178797">
    <property type="component" value="Unassembled WGS sequence"/>
</dbReference>
<reference evidence="5 6" key="1">
    <citation type="journal article" date="2016" name="Nat. Commun.">
        <title>Thousands of microbial genomes shed light on interconnected biogeochemical processes in an aquifer system.</title>
        <authorList>
            <person name="Anantharaman K."/>
            <person name="Brown C.T."/>
            <person name="Hug L.A."/>
            <person name="Sharon I."/>
            <person name="Castelle C.J."/>
            <person name="Probst A.J."/>
            <person name="Thomas B.C."/>
            <person name="Singh A."/>
            <person name="Wilkins M.J."/>
            <person name="Karaoz U."/>
            <person name="Brodie E.L."/>
            <person name="Williams K.H."/>
            <person name="Hubbard S.S."/>
            <person name="Banfield J.F."/>
        </authorList>
    </citation>
    <scope>NUCLEOTIDE SEQUENCE [LARGE SCALE GENOMIC DNA]</scope>
</reference>
<dbReference type="PANTHER" id="PTHR30408:SF12">
    <property type="entry name" value="TYPE I RESTRICTION ENZYME MJAVIII SPECIFICITY SUBUNIT"/>
    <property type="match status" value="1"/>
</dbReference>
<evidence type="ECO:0000313" key="6">
    <source>
        <dbReference type="Proteomes" id="UP000178797"/>
    </source>
</evidence>
<evidence type="ECO:0000256" key="2">
    <source>
        <dbReference type="ARBA" id="ARBA00022747"/>
    </source>
</evidence>
<dbReference type="SUPFAM" id="SSF116734">
    <property type="entry name" value="DNA methylase specificity domain"/>
    <property type="match status" value="2"/>
</dbReference>
<dbReference type="CDD" id="cd17273">
    <property type="entry name" value="RMtype1_S_EcoJA69PI-TRD1-CR1_like"/>
    <property type="match status" value="1"/>
</dbReference>
<dbReference type="Gene3D" id="3.90.220.20">
    <property type="entry name" value="DNA methylase specificity domains"/>
    <property type="match status" value="2"/>
</dbReference>
<keyword evidence="3" id="KW-0238">DNA-binding</keyword>
<feature type="domain" description="Type I restriction modification DNA specificity" evidence="4">
    <location>
        <begin position="188"/>
        <end position="338"/>
    </location>
</feature>
<evidence type="ECO:0000256" key="1">
    <source>
        <dbReference type="ARBA" id="ARBA00010923"/>
    </source>
</evidence>
<comment type="similarity">
    <text evidence="1">Belongs to the type-I restriction system S methylase family.</text>
</comment>
<dbReference type="Pfam" id="PF01420">
    <property type="entry name" value="Methylase_S"/>
    <property type="match status" value="2"/>
</dbReference>
<name>A0A1F7RVH0_9BACT</name>
<sequence>MADIRHILFKDFAVLQRGFDLPKKDMIDGPFPVVGSTSIIGYHNEYKIDPPGVVTGRSGSLGFVQYIRDKYWPHNTSLWVKDFKGNFPRYVYYYLQILNLQRFNSGAGVPTLNRNDLDTLEVAVHSVPTQRKIASILSAYDNLIENNNRRIKILEKMAQAIYREWFVNFRFPGHHKVKMVKSELGLIPEGWEVSTVQKIFEITGGGTPSKKVADYWEDDTINWYVPSDLTAHRPMFMDESGNKISELGLRKSSARLFPAYSVMMTSRATLGVISINTSEACTNQGFITCIPNKKYPLYMLYYWLHGNVEKFISLGTGATFKEITKGVFKKIKILVPPEELSIKFENTVTPINHQVL</sequence>
<dbReference type="PANTHER" id="PTHR30408">
    <property type="entry name" value="TYPE-1 RESTRICTION ENZYME ECOKI SPECIFICITY PROTEIN"/>
    <property type="match status" value="1"/>
</dbReference>
<feature type="domain" description="Type I restriction modification DNA specificity" evidence="4">
    <location>
        <begin position="28"/>
        <end position="155"/>
    </location>
</feature>
<proteinExistence type="inferred from homology"/>
<evidence type="ECO:0000313" key="5">
    <source>
        <dbReference type="EMBL" id="OGL45556.1"/>
    </source>
</evidence>
<gene>
    <name evidence="5" type="ORF">A2W05_08825</name>
</gene>
<organism evidence="5 6">
    <name type="scientific">Candidatus Schekmanbacteria bacterium RBG_16_38_10</name>
    <dbReference type="NCBI Taxonomy" id="1817879"/>
    <lineage>
        <taxon>Bacteria</taxon>
        <taxon>Candidatus Schekmaniibacteriota</taxon>
    </lineage>
</organism>
<dbReference type="GO" id="GO:0009307">
    <property type="term" value="P:DNA restriction-modification system"/>
    <property type="evidence" value="ECO:0007669"/>
    <property type="project" value="UniProtKB-KW"/>
</dbReference>
<evidence type="ECO:0000256" key="3">
    <source>
        <dbReference type="ARBA" id="ARBA00023125"/>
    </source>
</evidence>
<dbReference type="GO" id="GO:0003677">
    <property type="term" value="F:DNA binding"/>
    <property type="evidence" value="ECO:0007669"/>
    <property type="project" value="UniProtKB-KW"/>
</dbReference>
<dbReference type="InterPro" id="IPR000055">
    <property type="entry name" value="Restrct_endonuc_typeI_TRD"/>
</dbReference>
<dbReference type="InterPro" id="IPR044946">
    <property type="entry name" value="Restrct_endonuc_typeI_TRD_sf"/>
</dbReference>
<keyword evidence="2" id="KW-0680">Restriction system</keyword>
<dbReference type="CDD" id="cd17267">
    <property type="entry name" value="RMtype1_S_EcoAO83I-TRD1-CR1_like"/>
    <property type="match status" value="1"/>
</dbReference>
<dbReference type="AlphaFoldDB" id="A0A1F7RVH0"/>
<comment type="caution">
    <text evidence="5">The sequence shown here is derived from an EMBL/GenBank/DDBJ whole genome shotgun (WGS) entry which is preliminary data.</text>
</comment>
<dbReference type="InterPro" id="IPR052021">
    <property type="entry name" value="Type-I_RS_S_subunit"/>
</dbReference>
<dbReference type="EMBL" id="MGDE01000127">
    <property type="protein sequence ID" value="OGL45556.1"/>
    <property type="molecule type" value="Genomic_DNA"/>
</dbReference>
<evidence type="ECO:0000259" key="4">
    <source>
        <dbReference type="Pfam" id="PF01420"/>
    </source>
</evidence>
<feature type="non-terminal residue" evidence="5">
    <location>
        <position position="356"/>
    </location>
</feature>
<accession>A0A1F7RVH0</accession>